<dbReference type="SUPFAM" id="SSF46548">
    <property type="entry name" value="alpha-helical ferredoxin"/>
    <property type="match status" value="1"/>
</dbReference>
<sequence length="369" mass="42056">MNYRVKANRDIVGKAREFFTDLLDKKLLDGIIVPLELPSGKSYFPTLVKDKKLIERANPFVPVFQVSVATQVSKMTRLSPFEGKIGVVMRPCDLRNYVELIKFNQIDPTNLVIFGVDCYGVFDPNRFKDMAVSGEKPADKYWDMVEKDDESELRRACRSCTTPVPNRYADVVLGYFGSSGDLLLMAQTEKGEEILSGFGFEEAGSLDEREKIVSSIKERRASFWEKVKEETRKETSGVDNLLAFLGNCIDCHNCKDQCPICFCKECFWESPTFEFQSSDYMDWANKRGGVRLPTDTLFFHLGRLAHMSSSCTGCGLCEDACPREIELQRLFKMVGENVQKAFDYEPGRDIEERPPLTTFKEEELLELGE</sequence>
<dbReference type="InterPro" id="IPR017900">
    <property type="entry name" value="4Fe4S_Fe_S_CS"/>
</dbReference>
<evidence type="ECO:0000313" key="5">
    <source>
        <dbReference type="EMBL" id="HDM90288.1"/>
    </source>
</evidence>
<dbReference type="PROSITE" id="PS51379">
    <property type="entry name" value="4FE4S_FER_2"/>
    <property type="match status" value="1"/>
</dbReference>
<evidence type="ECO:0000256" key="3">
    <source>
        <dbReference type="ARBA" id="ARBA00023014"/>
    </source>
</evidence>
<dbReference type="EMBL" id="DRBW01000148">
    <property type="protein sequence ID" value="HDM90288.1"/>
    <property type="molecule type" value="Genomic_DNA"/>
</dbReference>
<organism evidence="5">
    <name type="scientific">candidate division WOR-3 bacterium</name>
    <dbReference type="NCBI Taxonomy" id="2052148"/>
    <lineage>
        <taxon>Bacteria</taxon>
        <taxon>Bacteria division WOR-3</taxon>
    </lineage>
</organism>
<name>A0A7C1BG22_UNCW3</name>
<dbReference type="Pfam" id="PF13183">
    <property type="entry name" value="Fer4_8"/>
    <property type="match status" value="1"/>
</dbReference>
<dbReference type="PROSITE" id="PS00198">
    <property type="entry name" value="4FE4S_FER_1"/>
    <property type="match status" value="1"/>
</dbReference>
<feature type="domain" description="4Fe-4S ferredoxin-type" evidence="4">
    <location>
        <begin position="302"/>
        <end position="330"/>
    </location>
</feature>
<dbReference type="Proteomes" id="UP000885931">
    <property type="component" value="Unassembled WGS sequence"/>
</dbReference>
<dbReference type="Gene3D" id="1.10.1060.10">
    <property type="entry name" value="Alpha-helical ferredoxin"/>
    <property type="match status" value="1"/>
</dbReference>
<protein>
    <submittedName>
        <fullName evidence="5">Formate dehydrogenase</fullName>
    </submittedName>
</protein>
<keyword evidence="2" id="KW-0408">Iron</keyword>
<dbReference type="GO" id="GO:0046872">
    <property type="term" value="F:metal ion binding"/>
    <property type="evidence" value="ECO:0007669"/>
    <property type="project" value="UniProtKB-KW"/>
</dbReference>
<evidence type="ECO:0000256" key="2">
    <source>
        <dbReference type="ARBA" id="ARBA00023004"/>
    </source>
</evidence>
<keyword evidence="3" id="KW-0411">Iron-sulfur</keyword>
<evidence type="ECO:0000259" key="4">
    <source>
        <dbReference type="PROSITE" id="PS51379"/>
    </source>
</evidence>
<evidence type="ECO:0000256" key="1">
    <source>
        <dbReference type="ARBA" id="ARBA00022723"/>
    </source>
</evidence>
<keyword evidence="1" id="KW-0479">Metal-binding</keyword>
<gene>
    <name evidence="5" type="ORF">ENG67_03655</name>
</gene>
<dbReference type="InterPro" id="IPR009051">
    <property type="entry name" value="Helical_ferredxn"/>
</dbReference>
<reference evidence="5" key="1">
    <citation type="journal article" date="2020" name="mSystems">
        <title>Genome- and Community-Level Interaction Insights into Carbon Utilization and Element Cycling Functions of Hydrothermarchaeota in Hydrothermal Sediment.</title>
        <authorList>
            <person name="Zhou Z."/>
            <person name="Liu Y."/>
            <person name="Xu W."/>
            <person name="Pan J."/>
            <person name="Luo Z.H."/>
            <person name="Li M."/>
        </authorList>
    </citation>
    <scope>NUCLEOTIDE SEQUENCE [LARGE SCALE GENOMIC DNA]</scope>
    <source>
        <strain evidence="5">HyVt-237</strain>
    </source>
</reference>
<accession>A0A7C1BG22</accession>
<comment type="caution">
    <text evidence="5">The sequence shown here is derived from an EMBL/GenBank/DDBJ whole genome shotgun (WGS) entry which is preliminary data.</text>
</comment>
<proteinExistence type="predicted"/>
<dbReference type="GO" id="GO:0051536">
    <property type="term" value="F:iron-sulfur cluster binding"/>
    <property type="evidence" value="ECO:0007669"/>
    <property type="project" value="UniProtKB-KW"/>
</dbReference>
<dbReference type="InterPro" id="IPR017896">
    <property type="entry name" value="4Fe4S_Fe-S-bd"/>
</dbReference>
<dbReference type="AlphaFoldDB" id="A0A7C1BG22"/>